<dbReference type="AlphaFoldDB" id="A0A8J2JYF8"/>
<evidence type="ECO:0000313" key="2">
    <source>
        <dbReference type="EMBL" id="CAG7724275.1"/>
    </source>
</evidence>
<organism evidence="2 3">
    <name type="scientific">Allacma fusca</name>
    <dbReference type="NCBI Taxonomy" id="39272"/>
    <lineage>
        <taxon>Eukaryota</taxon>
        <taxon>Metazoa</taxon>
        <taxon>Ecdysozoa</taxon>
        <taxon>Arthropoda</taxon>
        <taxon>Hexapoda</taxon>
        <taxon>Collembola</taxon>
        <taxon>Symphypleona</taxon>
        <taxon>Sminthuridae</taxon>
        <taxon>Allacma</taxon>
    </lineage>
</organism>
<evidence type="ECO:0000313" key="3">
    <source>
        <dbReference type="Proteomes" id="UP000708208"/>
    </source>
</evidence>
<feature type="region of interest" description="Disordered" evidence="1">
    <location>
        <begin position="278"/>
        <end position="300"/>
    </location>
</feature>
<sequence>MRRNKRKNETPPRFRKNKRRNIQPTQTEAVDERSGRIPENPGYNFHKILEVLSAGTNFNNPVRNSPVEVTDLRQFLNERRLQRECNNFRENASDTSVINHNWQNNFNDFNTNLNDNHRRYNNHKGNVILERFRKECNNVHLENDEQENQNVDVNETSGFENVVDIYAQRNRDIEAHDRVLEQWRDEMMGMPHRTDRPVERTPSMEYNENVQDTENSQMEIINESGDNLNLSECPTVSGPSETRNINSTRRVRNTTSGRGNLRRSERLERRQWIFENQPMKNTGVPSLESMSEFPELERNS</sequence>
<feature type="region of interest" description="Disordered" evidence="1">
    <location>
        <begin position="235"/>
        <end position="264"/>
    </location>
</feature>
<proteinExistence type="predicted"/>
<name>A0A8J2JYF8_9HEXA</name>
<gene>
    <name evidence="2" type="ORF">AFUS01_LOCUS13308</name>
</gene>
<evidence type="ECO:0000256" key="1">
    <source>
        <dbReference type="SAM" id="MobiDB-lite"/>
    </source>
</evidence>
<feature type="region of interest" description="Disordered" evidence="1">
    <location>
        <begin position="1"/>
        <end position="41"/>
    </location>
</feature>
<accession>A0A8J2JYF8</accession>
<feature type="compositionally biased region" description="Polar residues" evidence="1">
    <location>
        <begin position="235"/>
        <end position="258"/>
    </location>
</feature>
<keyword evidence="3" id="KW-1185">Reference proteome</keyword>
<dbReference type="EMBL" id="CAJVCH010107839">
    <property type="protein sequence ID" value="CAG7724275.1"/>
    <property type="molecule type" value="Genomic_DNA"/>
</dbReference>
<comment type="caution">
    <text evidence="2">The sequence shown here is derived from an EMBL/GenBank/DDBJ whole genome shotgun (WGS) entry which is preliminary data.</text>
</comment>
<protein>
    <submittedName>
        <fullName evidence="2">Uncharacterized protein</fullName>
    </submittedName>
</protein>
<reference evidence="2" key="1">
    <citation type="submission" date="2021-06" db="EMBL/GenBank/DDBJ databases">
        <authorList>
            <person name="Hodson N. C."/>
            <person name="Mongue J. A."/>
            <person name="Jaron S. K."/>
        </authorList>
    </citation>
    <scope>NUCLEOTIDE SEQUENCE</scope>
</reference>
<dbReference type="Proteomes" id="UP000708208">
    <property type="component" value="Unassembled WGS sequence"/>
</dbReference>